<dbReference type="RefSeq" id="WP_209527718.1">
    <property type="nucleotide sequence ID" value="NZ_JAEEGA010000006.1"/>
</dbReference>
<dbReference type="GO" id="GO:0005886">
    <property type="term" value="C:plasma membrane"/>
    <property type="evidence" value="ECO:0007669"/>
    <property type="project" value="TreeGrafter"/>
</dbReference>
<dbReference type="InterPro" id="IPR051599">
    <property type="entry name" value="Cell_Envelope_Assoc"/>
</dbReference>
<dbReference type="PANTHER" id="PTHR30336">
    <property type="entry name" value="INNER MEMBRANE PROTEIN, PROBABLE PERMEASE"/>
    <property type="match status" value="1"/>
</dbReference>
<dbReference type="Gene3D" id="1.10.3620.10">
    <property type="entry name" value="YdcF like domain"/>
    <property type="match status" value="1"/>
</dbReference>
<dbReference type="Pfam" id="PF02698">
    <property type="entry name" value="DUF218"/>
    <property type="match status" value="1"/>
</dbReference>
<keyword evidence="3" id="KW-1185">Reference proteome</keyword>
<proteinExistence type="predicted"/>
<comment type="caution">
    <text evidence="2">The sequence shown here is derived from an EMBL/GenBank/DDBJ whole genome shotgun (WGS) entry which is preliminary data.</text>
</comment>
<organism evidence="2 3">
    <name type="scientific">Vagococcus allomyrinae</name>
    <dbReference type="NCBI Taxonomy" id="2794353"/>
    <lineage>
        <taxon>Bacteria</taxon>
        <taxon>Bacillati</taxon>
        <taxon>Bacillota</taxon>
        <taxon>Bacilli</taxon>
        <taxon>Lactobacillales</taxon>
        <taxon>Enterococcaceae</taxon>
        <taxon>Vagococcus</taxon>
    </lineage>
</organism>
<dbReference type="PANTHER" id="PTHR30336:SF20">
    <property type="entry name" value="DUF218 DOMAIN-CONTAINING PROTEIN"/>
    <property type="match status" value="1"/>
</dbReference>
<dbReference type="Proteomes" id="UP000674938">
    <property type="component" value="Unassembled WGS sequence"/>
</dbReference>
<dbReference type="Gene3D" id="3.40.50.620">
    <property type="entry name" value="HUPs"/>
    <property type="match status" value="1"/>
</dbReference>
<reference evidence="2" key="1">
    <citation type="submission" date="2020-12" db="EMBL/GenBank/DDBJ databases">
        <title>Vagococcus allomyrinae sp. nov. and Enterococcus lavae sp. nov., isolated from the larvae of Allomyrina dichotoma.</title>
        <authorList>
            <person name="Lee S.D."/>
        </authorList>
    </citation>
    <scope>NUCLEOTIDE SEQUENCE</scope>
    <source>
        <strain evidence="2">BWB3-3</strain>
    </source>
</reference>
<dbReference type="CDD" id="cd06259">
    <property type="entry name" value="YdcF-like"/>
    <property type="match status" value="1"/>
</dbReference>
<gene>
    <name evidence="2" type="ORF">I6N95_11375</name>
</gene>
<dbReference type="EMBL" id="JAEEGA010000006">
    <property type="protein sequence ID" value="MBP1041608.1"/>
    <property type="molecule type" value="Genomic_DNA"/>
</dbReference>
<name>A0A940SWQ8_9ENTE</name>
<accession>A0A940SWQ8</accession>
<evidence type="ECO:0000259" key="1">
    <source>
        <dbReference type="Pfam" id="PF02698"/>
    </source>
</evidence>
<protein>
    <submittedName>
        <fullName evidence="2">YdcF family protein</fullName>
    </submittedName>
</protein>
<dbReference type="AlphaFoldDB" id="A0A940SWQ8"/>
<dbReference type="InterPro" id="IPR003848">
    <property type="entry name" value="DUF218"/>
</dbReference>
<evidence type="ECO:0000313" key="2">
    <source>
        <dbReference type="EMBL" id="MBP1041608.1"/>
    </source>
</evidence>
<dbReference type="InterPro" id="IPR014729">
    <property type="entry name" value="Rossmann-like_a/b/a_fold"/>
</dbReference>
<feature type="domain" description="DUF218" evidence="1">
    <location>
        <begin position="42"/>
        <end position="175"/>
    </location>
</feature>
<sequence length="263" mass="29524">MSHQPEFISDLNLISNYLAQRDFPNLNKETLLKQGLDGFDLVILFGGAIPAAADVLGELWQAGLVKKIMVVGGIGHTTDHLQAAFQSKIANQPEAILFADYLTATYHVPVDSLLLETMSTNCGENVQFALDTLLASDYSPKQTLIMQDAAMQRRMGATFAKIWPTKLTQIYSYAPYLPLFSQSQDSLKLEPTIWGMWEPKRYIELILGEIPRLKDDLQGYGPQGKQFIAHVDIPEKVLRAFERLAHQFPKLVRKAYQSPNKDA</sequence>
<evidence type="ECO:0000313" key="3">
    <source>
        <dbReference type="Proteomes" id="UP000674938"/>
    </source>
</evidence>